<protein>
    <submittedName>
        <fullName evidence="1">Tail protein</fullName>
    </submittedName>
</protein>
<sequence>MRLNIYNQNAELKLTVSTSSSSTWNNELMAENTISVSFTHPAFVMLDVNDYVLLSGVKFSINKEYKPKQKSTLEYTYSVKFYGPEHDAQRVMYLNLTDGQYEPQFSLDGPPRAHLEKWIENMNRIYGRDVWSIGEVVEKPGQTIEYNNTTCWDALASISETFETEWWADGYVMNFCRCERGEQVQLGYMQGLTSLTQSENENDVQFFTRLIPLGSTKNIDRSRYGYTRLQLPDKSKYVDRNTRYGLYEHVEESAFAEIFPHYTGTVTTVRHEEKTDDEGKKFTVYYFHDEGMQFDPNQSEIAGLVKRISFQPPADLAGHGDSENGNYWFEANYNSETLEWELINTYPSDDVQIPGGNLVPKLGDKYIPWNFSMPPSYEVQAELDYAAAVNSFLEKYSEDVSKYGGDTDYIYIDTHNVPLQLGQRVRLSSDKYFSAMGGHFDTRMTKVVRKLDNLSMASIECTNQVGKGWKRVVEQSLANLQYIVSTVSSGSSGGDGSSSGTEVSDKLKQDILVNSSNVGYLKSGDVVLAGQTWEKILRNMLYKPLGADLKSVISTSTDVEYGTQKGYITYTATRNGQGAMKEAYYDDKKENKLNFSAENAGKQEAVRQLSGIYTDRETYKATVVYGASADGALPEKELTNTISVNVRRRWFAGVVSAIPTTSSQVRALSASGLYAGAGTYKFTIGNYKTFVICIPAGTIKEVSLDRYQYNFMDLDSAATPHKISVEGANGSAAVEYTMYVFTSATTSTETDNFTFKTN</sequence>
<name>A0A8S5NAV6_9CAUD</name>
<dbReference type="EMBL" id="BK015107">
    <property type="protein sequence ID" value="DAD91203.1"/>
    <property type="molecule type" value="Genomic_DNA"/>
</dbReference>
<accession>A0A8S5NAV6</accession>
<evidence type="ECO:0000313" key="1">
    <source>
        <dbReference type="EMBL" id="DAD91203.1"/>
    </source>
</evidence>
<organism evidence="1">
    <name type="scientific">Siphoviridae sp. ctu3K14</name>
    <dbReference type="NCBI Taxonomy" id="2826500"/>
    <lineage>
        <taxon>Viruses</taxon>
        <taxon>Duplodnaviria</taxon>
        <taxon>Heunggongvirae</taxon>
        <taxon>Uroviricota</taxon>
        <taxon>Caudoviricetes</taxon>
    </lineage>
</organism>
<proteinExistence type="predicted"/>
<reference evidence="1" key="1">
    <citation type="journal article" date="2021" name="Proc. Natl. Acad. Sci. U.S.A.">
        <title>A Catalog of Tens of Thousands of Viruses from Human Metagenomes Reveals Hidden Associations with Chronic Diseases.</title>
        <authorList>
            <person name="Tisza M.J."/>
            <person name="Buck C.B."/>
        </authorList>
    </citation>
    <scope>NUCLEOTIDE SEQUENCE</scope>
    <source>
        <strain evidence="1">Ctu3K14</strain>
    </source>
</reference>